<evidence type="ECO:0000313" key="2">
    <source>
        <dbReference type="Proteomes" id="UP000321922"/>
    </source>
</evidence>
<proteinExistence type="predicted"/>
<accession>A0A511QAS7</accession>
<comment type="caution">
    <text evidence="1">The sequence shown here is derived from an EMBL/GenBank/DDBJ whole genome shotgun (WGS) entry which is preliminary data.</text>
</comment>
<dbReference type="EMBL" id="BJXJ01000003">
    <property type="protein sequence ID" value="GEM74404.1"/>
    <property type="molecule type" value="Genomic_DNA"/>
</dbReference>
<name>A0A511QAS7_9VIBR</name>
<gene>
    <name evidence="1" type="ORF">VSA01S_05160</name>
</gene>
<sequence length="53" mass="5983">MYVIDPQPNECGANCAVIHKEGCLDGFDVILIFQCGKLTDSKVDRFYIKVYIV</sequence>
<dbReference type="AlphaFoldDB" id="A0A511QAS7"/>
<dbReference type="Proteomes" id="UP000321922">
    <property type="component" value="Unassembled WGS sequence"/>
</dbReference>
<organism evidence="1 2">
    <name type="scientific">Vibrio sagamiensis NBRC 104589</name>
    <dbReference type="NCBI Taxonomy" id="1219064"/>
    <lineage>
        <taxon>Bacteria</taxon>
        <taxon>Pseudomonadati</taxon>
        <taxon>Pseudomonadota</taxon>
        <taxon>Gammaproteobacteria</taxon>
        <taxon>Vibrionales</taxon>
        <taxon>Vibrionaceae</taxon>
        <taxon>Vibrio</taxon>
    </lineage>
</organism>
<keyword evidence="2" id="KW-1185">Reference proteome</keyword>
<reference evidence="1 2" key="1">
    <citation type="submission" date="2019-07" db="EMBL/GenBank/DDBJ databases">
        <title>Whole genome shotgun sequence of Vibrio sagamiensis NBRC 104589.</title>
        <authorList>
            <person name="Hosoyama A."/>
            <person name="Uohara A."/>
            <person name="Ohji S."/>
            <person name="Ichikawa N."/>
        </authorList>
    </citation>
    <scope>NUCLEOTIDE SEQUENCE [LARGE SCALE GENOMIC DNA]</scope>
    <source>
        <strain evidence="1 2">NBRC 104589</strain>
    </source>
</reference>
<evidence type="ECO:0000313" key="1">
    <source>
        <dbReference type="EMBL" id="GEM74404.1"/>
    </source>
</evidence>
<protein>
    <submittedName>
        <fullName evidence="1">Uncharacterized protein</fullName>
    </submittedName>
</protein>